<reference evidence="1" key="1">
    <citation type="submission" date="2023-11" db="EMBL/GenBank/DDBJ databases">
        <authorList>
            <person name="De Vega J J."/>
            <person name="De Vega J J."/>
        </authorList>
    </citation>
    <scope>NUCLEOTIDE SEQUENCE</scope>
</reference>
<proteinExistence type="predicted"/>
<accession>A0AAD2Q697</accession>
<name>A0AAD2Q697_9AGAR</name>
<dbReference type="AlphaFoldDB" id="A0AAD2Q697"/>
<evidence type="ECO:0000313" key="2">
    <source>
        <dbReference type="Proteomes" id="UP001295794"/>
    </source>
</evidence>
<dbReference type="Proteomes" id="UP001295794">
    <property type="component" value="Unassembled WGS sequence"/>
</dbReference>
<keyword evidence="2" id="KW-1185">Reference proteome</keyword>
<evidence type="ECO:0000313" key="1">
    <source>
        <dbReference type="EMBL" id="CAK5280871.1"/>
    </source>
</evidence>
<sequence length="82" mass="8800">MQPIPNLHLLCGDKDIVGFYAGGVNGGNGLDDGHRAHLRQLIDDVEPNVPGEAGSDDNDDEVVQAWFSDEEGPEDIAAADEW</sequence>
<dbReference type="EMBL" id="CAVNYO010000440">
    <property type="protein sequence ID" value="CAK5280871.1"/>
    <property type="molecule type" value="Genomic_DNA"/>
</dbReference>
<protein>
    <submittedName>
        <fullName evidence="1">Uncharacterized protein</fullName>
    </submittedName>
</protein>
<comment type="caution">
    <text evidence="1">The sequence shown here is derived from an EMBL/GenBank/DDBJ whole genome shotgun (WGS) entry which is preliminary data.</text>
</comment>
<organism evidence="1 2">
    <name type="scientific">Mycena citricolor</name>
    <dbReference type="NCBI Taxonomy" id="2018698"/>
    <lineage>
        <taxon>Eukaryota</taxon>
        <taxon>Fungi</taxon>
        <taxon>Dikarya</taxon>
        <taxon>Basidiomycota</taxon>
        <taxon>Agaricomycotina</taxon>
        <taxon>Agaricomycetes</taxon>
        <taxon>Agaricomycetidae</taxon>
        <taxon>Agaricales</taxon>
        <taxon>Marasmiineae</taxon>
        <taxon>Mycenaceae</taxon>
        <taxon>Mycena</taxon>
    </lineage>
</organism>
<gene>
    <name evidence="1" type="ORF">MYCIT1_LOCUS31569</name>
</gene>